<keyword evidence="2 6" id="KW-1003">Cell membrane</keyword>
<protein>
    <recommendedName>
        <fullName evidence="6">Cyclic-di-AMP phosphodiesterase</fullName>
        <ecNumber evidence="6">3.1.4.-</ecNumber>
    </recommendedName>
</protein>
<keyword evidence="7" id="KW-0479">Metal-binding</keyword>
<organism evidence="11 12">
    <name type="scientific">Clostridium tetani</name>
    <dbReference type="NCBI Taxonomy" id="1513"/>
    <lineage>
        <taxon>Bacteria</taxon>
        <taxon>Bacillati</taxon>
        <taxon>Bacillota</taxon>
        <taxon>Clostridia</taxon>
        <taxon>Eubacteriales</taxon>
        <taxon>Clostridiaceae</taxon>
        <taxon>Clostridium</taxon>
    </lineage>
</organism>
<dbReference type="Pfam" id="PF01368">
    <property type="entry name" value="DHH"/>
    <property type="match status" value="1"/>
</dbReference>
<keyword evidence="7" id="KW-0464">Manganese</keyword>
<evidence type="ECO:0000256" key="2">
    <source>
        <dbReference type="ARBA" id="ARBA00022475"/>
    </source>
</evidence>
<dbReference type="PANTHER" id="PTHR47618:SF2">
    <property type="entry name" value="CYCLIC-DI-AMP PHOSPHODIESTERASE GDPP"/>
    <property type="match status" value="1"/>
</dbReference>
<dbReference type="Pfam" id="PF21370">
    <property type="entry name" value="PAS_GdpP"/>
    <property type="match status" value="1"/>
</dbReference>
<evidence type="ECO:0000256" key="1">
    <source>
        <dbReference type="ARBA" id="ARBA00004651"/>
    </source>
</evidence>
<dbReference type="SUPFAM" id="SSF64182">
    <property type="entry name" value="DHH phosphoesterases"/>
    <property type="match status" value="1"/>
</dbReference>
<reference evidence="11 12" key="1">
    <citation type="submission" date="2018-06" db="EMBL/GenBank/DDBJ databases">
        <title>Genome conservation of Clostridium tetani.</title>
        <authorList>
            <person name="Bruggemann H."/>
            <person name="Popoff M.R."/>
        </authorList>
    </citation>
    <scope>NUCLEOTIDE SEQUENCE [LARGE SCALE GENOMIC DNA]</scope>
    <source>
        <strain evidence="11 12">2017.061</strain>
    </source>
</reference>
<comment type="catalytic activity">
    <reaction evidence="6">
        <text>3',3'-c-di-AMP + H2O = 5'-O-phosphonoadenylyl-(3'-&gt;5')-adenosine + H(+)</text>
        <dbReference type="Rhea" id="RHEA:54420"/>
        <dbReference type="ChEBI" id="CHEBI:15377"/>
        <dbReference type="ChEBI" id="CHEBI:15378"/>
        <dbReference type="ChEBI" id="CHEBI:71500"/>
        <dbReference type="ChEBI" id="CHEBI:138171"/>
    </reaction>
</comment>
<dbReference type="Proteomes" id="UP000290921">
    <property type="component" value="Unassembled WGS sequence"/>
</dbReference>
<feature type="binding site" evidence="7">
    <location>
        <position position="454"/>
    </location>
    <ligand>
        <name>Mn(2+)</name>
        <dbReference type="ChEBI" id="CHEBI:29035"/>
        <label>2</label>
    </ligand>
</feature>
<dbReference type="EMBL" id="QMAP01000010">
    <property type="protein sequence ID" value="RXI46647.1"/>
    <property type="molecule type" value="Genomic_DNA"/>
</dbReference>
<evidence type="ECO:0000256" key="5">
    <source>
        <dbReference type="ARBA" id="ARBA00023136"/>
    </source>
</evidence>
<dbReference type="Gene3D" id="3.90.1640.10">
    <property type="entry name" value="inorganic pyrophosphatase (n-terminal core)"/>
    <property type="match status" value="1"/>
</dbReference>
<dbReference type="EC" id="3.1.4.-" evidence="6"/>
<keyword evidence="6" id="KW-0378">Hydrolase</keyword>
<dbReference type="Proteomes" id="UP001321763">
    <property type="component" value="Chromosome"/>
</dbReference>
<keyword evidence="5 6" id="KW-0472">Membrane</keyword>
<evidence type="ECO:0000256" key="6">
    <source>
        <dbReference type="PIRNR" id="PIRNR026583"/>
    </source>
</evidence>
<feature type="transmembrane region" description="Helical" evidence="8">
    <location>
        <begin position="15"/>
        <end position="46"/>
    </location>
</feature>
<evidence type="ECO:0000313" key="13">
    <source>
        <dbReference type="Proteomes" id="UP001321763"/>
    </source>
</evidence>
<evidence type="ECO:0000259" key="9">
    <source>
        <dbReference type="SMART" id="SM00091"/>
    </source>
</evidence>
<evidence type="ECO:0000256" key="4">
    <source>
        <dbReference type="ARBA" id="ARBA00022989"/>
    </source>
</evidence>
<dbReference type="InterPro" id="IPR003156">
    <property type="entry name" value="DHHA1_dom"/>
</dbReference>
<dbReference type="PANTHER" id="PTHR47618">
    <property type="entry name" value="BIFUNCTIONAL OLIGORIBONUCLEASE AND PAP PHOSPHATASE NRNA"/>
    <property type="match status" value="1"/>
</dbReference>
<dbReference type="GO" id="GO:0005886">
    <property type="term" value="C:plasma membrane"/>
    <property type="evidence" value="ECO:0007669"/>
    <property type="project" value="UniProtKB-SubCell"/>
</dbReference>
<dbReference type="InterPro" id="IPR051319">
    <property type="entry name" value="Oligoribo/pAp-PDE_c-di-AMP_PDE"/>
</dbReference>
<feature type="binding site" evidence="7">
    <location>
        <position position="430"/>
    </location>
    <ligand>
        <name>Mn(2+)</name>
        <dbReference type="ChEBI" id="CHEBI:29035"/>
        <label>2</label>
    </ligand>
</feature>
<comment type="function">
    <text evidence="6">Has phosphodiesterase (PDE) activity against cyclic-di-AMP (c-di-AMP).</text>
</comment>
<evidence type="ECO:0000256" key="8">
    <source>
        <dbReference type="SAM" id="Phobius"/>
    </source>
</evidence>
<dbReference type="InterPro" id="IPR038763">
    <property type="entry name" value="DHH_sf"/>
</dbReference>
<feature type="domain" description="PAS" evidence="9">
    <location>
        <begin position="72"/>
        <end position="136"/>
    </location>
</feature>
<name>A0A4Q0VCA7_CLOTA</name>
<feature type="binding site" evidence="7">
    <location>
        <position position="361"/>
    </location>
    <ligand>
        <name>Mn(2+)</name>
        <dbReference type="ChEBI" id="CHEBI:29035"/>
        <label>1</label>
    </ligand>
</feature>
<dbReference type="PIRSF" id="PIRSF026583">
    <property type="entry name" value="YybT"/>
    <property type="match status" value="1"/>
</dbReference>
<dbReference type="InterPro" id="IPR014528">
    <property type="entry name" value="GdpP/PdeA"/>
</dbReference>
<feature type="binding site" evidence="7">
    <location>
        <position position="363"/>
    </location>
    <ligand>
        <name>Mn(2+)</name>
        <dbReference type="ChEBI" id="CHEBI:29035"/>
        <label>2</label>
    </ligand>
</feature>
<evidence type="ECO:0000313" key="10">
    <source>
        <dbReference type="EMBL" id="BDR82420.1"/>
    </source>
</evidence>
<accession>A0A4Q0VCA7</accession>
<evidence type="ECO:0000313" key="11">
    <source>
        <dbReference type="EMBL" id="RXI46647.1"/>
    </source>
</evidence>
<proteinExistence type="inferred from homology"/>
<feature type="binding site" evidence="7">
    <location>
        <position position="509"/>
    </location>
    <ligand>
        <name>Mn(2+)</name>
        <dbReference type="ChEBI" id="CHEBI:29035"/>
        <label>2</label>
    </ligand>
</feature>
<dbReference type="GO" id="GO:0046872">
    <property type="term" value="F:metal ion binding"/>
    <property type="evidence" value="ECO:0007669"/>
    <property type="project" value="UniProtKB-KW"/>
</dbReference>
<dbReference type="EMBL" id="AP026818">
    <property type="protein sequence ID" value="BDR82420.1"/>
    <property type="molecule type" value="Genomic_DNA"/>
</dbReference>
<evidence type="ECO:0000313" key="12">
    <source>
        <dbReference type="Proteomes" id="UP000290921"/>
    </source>
</evidence>
<keyword evidence="3 8" id="KW-0812">Transmembrane</keyword>
<dbReference type="Gene3D" id="3.10.310.30">
    <property type="match status" value="1"/>
</dbReference>
<keyword evidence="4 8" id="KW-1133">Transmembrane helix</keyword>
<evidence type="ECO:0000256" key="7">
    <source>
        <dbReference type="PIRSR" id="PIRSR026583-50"/>
    </source>
</evidence>
<dbReference type="AlphaFoldDB" id="A0A4Q0VCA7"/>
<comment type="cofactor">
    <cofactor evidence="7">
        <name>Mn(2+)</name>
        <dbReference type="ChEBI" id="CHEBI:29035"/>
    </cofactor>
    <text evidence="7">For phosphodiesterase activity, probably binds 2 Mn(2+) per subunit.</text>
</comment>
<reference evidence="10 13" key="2">
    <citation type="submission" date="2022-09" db="EMBL/GenBank/DDBJ databases">
        <title>complete genome sequences of Clostridium tetani str. KHSU-234311-028 isolated from soil.</title>
        <authorList>
            <person name="Sekizuka T."/>
            <person name="Shitada C."/>
            <person name="Takahashi M."/>
            <person name="Kuroda M."/>
        </authorList>
    </citation>
    <scope>NUCLEOTIDE SEQUENCE [LARGE SCALE GENOMIC DNA]</scope>
    <source>
        <strain evidence="10 13">KHSU-234311-028</strain>
    </source>
</reference>
<dbReference type="GO" id="GO:0016787">
    <property type="term" value="F:hydrolase activity"/>
    <property type="evidence" value="ECO:0007669"/>
    <property type="project" value="UniProtKB-UniRule"/>
</dbReference>
<dbReference type="RefSeq" id="WP_129030727.1">
    <property type="nucleotide sequence ID" value="NZ_AP026806.1"/>
</dbReference>
<dbReference type="InterPro" id="IPR049553">
    <property type="entry name" value="GdpP-like_PAS"/>
</dbReference>
<sequence>MGSKYKKLITPTKGYMVISAVLIMIIMYQNVLIGVFFLIIYILLLIHNIKSNKIRKDQWKEFIENFSYNLDSATRNTLLNLPLPMLILNNNGNIIWYNYSFSKILDGKDVLEMSIENIINEFDINKINDNEMSKLENIKIFNGYYNIYANTLETNSTLSKEGEKLILLYLSDVTEVNRQLEYINNSKEVIMLIEVDNLDDVIKSTEEDKKPLLIAEIERAINSYAQNLSAMLKKYDYNKYILCIENQYIEKEMEKKFEILDVVKDINIGNKLMVTLSIGVGRNGENPLEDGKFATSAKELALGRGGDQVVVKSGDKLDFYGGKTKELEKRTKVKARVVSYVLLDLIKESNKVFIMGHINPDIDCLGSALGLYSIINSLEKECYIILEDINTSIRTLMDKIKEEQVYNSIFINSNKAIEKIDENSLLIIVDVHSKGHVENMKVVEKSKKLVIIDHHRKSTDYIEGALLSYTEPYASSTSELVTELIQYMVEKPALRAIEAEALLAGICVDTKNFYFKTGVRTFEAASFLKRLGADTIDVKKLLSDDLNTHLKKYEIIKTVEVKNNIAVAICPQDIQDTLLAAQVADELINIIGIYTSFVLVKVENDIYISGRSLGDINVQLILESLGGGGHMTMAGAKLKDMTIEEALKELQNSIDKYLSEGDEK</sequence>
<gene>
    <name evidence="11" type="ORF">DP130_10965</name>
    <name evidence="10" type="ORF">K234311028_26660</name>
</gene>
<dbReference type="InterPro" id="IPR001667">
    <property type="entry name" value="DDH_dom"/>
</dbReference>
<feature type="binding site" evidence="7">
    <location>
        <position position="357"/>
    </location>
    <ligand>
        <name>Mn(2+)</name>
        <dbReference type="ChEBI" id="CHEBI:29035"/>
        <label>1</label>
    </ligand>
</feature>
<comment type="subcellular location">
    <subcellularLocation>
        <location evidence="1">Cell membrane</location>
        <topology evidence="1">Multi-pass membrane protein</topology>
    </subcellularLocation>
</comment>
<dbReference type="FunFam" id="3.90.1640.10:FF:000002">
    <property type="entry name" value="Cyclic-di-AMP phosphodiesterase"/>
    <property type="match status" value="1"/>
</dbReference>
<dbReference type="Pfam" id="PF24898">
    <property type="entry name" value="GGDEF_GdpP"/>
    <property type="match status" value="1"/>
</dbReference>
<feature type="binding site" evidence="7">
    <location>
        <position position="430"/>
    </location>
    <ligand>
        <name>Mn(2+)</name>
        <dbReference type="ChEBI" id="CHEBI:29035"/>
        <label>1</label>
    </ligand>
</feature>
<evidence type="ECO:0000256" key="3">
    <source>
        <dbReference type="ARBA" id="ARBA00022692"/>
    </source>
</evidence>
<comment type="similarity">
    <text evidence="6">Belongs to the GdpP/PdeA phosphodiesterase family.</text>
</comment>
<dbReference type="SMART" id="SM00091">
    <property type="entry name" value="PAS"/>
    <property type="match status" value="1"/>
</dbReference>
<dbReference type="Pfam" id="PF02272">
    <property type="entry name" value="DHHA1"/>
    <property type="match status" value="1"/>
</dbReference>
<dbReference type="InterPro" id="IPR000014">
    <property type="entry name" value="PAS"/>
</dbReference>
<dbReference type="Gene3D" id="3.30.450.20">
    <property type="entry name" value="PAS domain"/>
    <property type="match status" value="1"/>
</dbReference>
<dbReference type="GO" id="GO:0003676">
    <property type="term" value="F:nucleic acid binding"/>
    <property type="evidence" value="ECO:0007669"/>
    <property type="project" value="UniProtKB-UniRule"/>
</dbReference>